<dbReference type="Gene3D" id="2.170.300.10">
    <property type="entry name" value="Tie2 ligand-binding domain superfamily"/>
    <property type="match status" value="1"/>
</dbReference>
<protein>
    <submittedName>
        <fullName evidence="3">Uncharacterized protein</fullName>
    </submittedName>
</protein>
<evidence type="ECO:0000256" key="2">
    <source>
        <dbReference type="SAM" id="Phobius"/>
    </source>
</evidence>
<accession>A0A8W8KK44</accession>
<feature type="transmembrane region" description="Helical" evidence="2">
    <location>
        <begin position="88"/>
        <end position="108"/>
    </location>
</feature>
<dbReference type="AlphaFoldDB" id="A0A8W8KK44"/>
<dbReference type="Proteomes" id="UP000005408">
    <property type="component" value="Unassembled WGS sequence"/>
</dbReference>
<sequence>MKCEPGYVGTNCSRTCPSGYFGRRCLGLCNCSLDMYCKAARGCLCNITSGNCTDQEKESTKALTTVVSPTARLTVNKQPDEDEEKIEFVAVPLMIPVITCLVFGTVCIRMRYSQILKRKTDSTVRNHRSETDEFNPNDDIYDHLNLRVYHSNHSIYHKGSMAVTGNTASGRNVPFQQAQSEESIQNTWHPHERDFQRSEEGISESLVDEPHRETVDDETTDQQANIY</sequence>
<reference evidence="3" key="1">
    <citation type="submission" date="2022-08" db="UniProtKB">
        <authorList>
            <consortium name="EnsemblMetazoa"/>
        </authorList>
    </citation>
    <scope>IDENTIFICATION</scope>
    <source>
        <strain evidence="3">05x7-T-G4-1.051#20</strain>
    </source>
</reference>
<keyword evidence="2" id="KW-0812">Transmembrane</keyword>
<name>A0A8W8KK44_MAGGI</name>
<dbReference type="EnsemblMetazoa" id="G23824.1">
    <property type="protein sequence ID" value="G23824.1:cds"/>
    <property type="gene ID" value="G23824"/>
</dbReference>
<feature type="region of interest" description="Disordered" evidence="1">
    <location>
        <begin position="176"/>
        <end position="227"/>
    </location>
</feature>
<evidence type="ECO:0000313" key="4">
    <source>
        <dbReference type="Proteomes" id="UP000005408"/>
    </source>
</evidence>
<keyword evidence="2" id="KW-1133">Transmembrane helix</keyword>
<keyword evidence="4" id="KW-1185">Reference proteome</keyword>
<proteinExistence type="predicted"/>
<evidence type="ECO:0000313" key="3">
    <source>
        <dbReference type="EnsemblMetazoa" id="G23824.1:cds"/>
    </source>
</evidence>
<feature type="compositionally biased region" description="Basic and acidic residues" evidence="1">
    <location>
        <begin position="189"/>
        <end position="200"/>
    </location>
</feature>
<evidence type="ECO:0000256" key="1">
    <source>
        <dbReference type="SAM" id="MobiDB-lite"/>
    </source>
</evidence>
<feature type="compositionally biased region" description="Polar residues" evidence="1">
    <location>
        <begin position="176"/>
        <end position="188"/>
    </location>
</feature>
<organism evidence="3 4">
    <name type="scientific">Magallana gigas</name>
    <name type="common">Pacific oyster</name>
    <name type="synonym">Crassostrea gigas</name>
    <dbReference type="NCBI Taxonomy" id="29159"/>
    <lineage>
        <taxon>Eukaryota</taxon>
        <taxon>Metazoa</taxon>
        <taxon>Spiralia</taxon>
        <taxon>Lophotrochozoa</taxon>
        <taxon>Mollusca</taxon>
        <taxon>Bivalvia</taxon>
        <taxon>Autobranchia</taxon>
        <taxon>Pteriomorphia</taxon>
        <taxon>Ostreida</taxon>
        <taxon>Ostreoidea</taxon>
        <taxon>Ostreidae</taxon>
        <taxon>Magallana</taxon>
    </lineage>
</organism>
<keyword evidence="2" id="KW-0472">Membrane</keyword>